<feature type="compositionally biased region" description="Basic and acidic residues" evidence="1">
    <location>
        <begin position="204"/>
        <end position="218"/>
    </location>
</feature>
<evidence type="ECO:0000313" key="3">
    <source>
        <dbReference type="Proteomes" id="UP001199106"/>
    </source>
</evidence>
<comment type="caution">
    <text evidence="2">The sequence shown here is derived from an EMBL/GenBank/DDBJ whole genome shotgun (WGS) entry which is preliminary data.</text>
</comment>
<evidence type="ECO:0000313" key="2">
    <source>
        <dbReference type="EMBL" id="KAG9194748.1"/>
    </source>
</evidence>
<accession>A0AAD4IH59</accession>
<feature type="region of interest" description="Disordered" evidence="1">
    <location>
        <begin position="252"/>
        <end position="278"/>
    </location>
</feature>
<dbReference type="EMBL" id="JAANER010000002">
    <property type="protein sequence ID" value="KAG9194748.1"/>
    <property type="molecule type" value="Genomic_DNA"/>
</dbReference>
<protein>
    <submittedName>
        <fullName evidence="2">Uncharacterized protein</fullName>
    </submittedName>
</protein>
<feature type="region of interest" description="Disordered" evidence="1">
    <location>
        <begin position="163"/>
        <end position="185"/>
    </location>
</feature>
<name>A0AAD4IH59_9PLEO</name>
<dbReference type="AlphaFoldDB" id="A0AAD4IH59"/>
<reference evidence="2" key="1">
    <citation type="submission" date="2021-07" db="EMBL/GenBank/DDBJ databases">
        <title>Genome Resource of American Ginseng Black Spot Pathogen Alternaria panax.</title>
        <authorList>
            <person name="Qiu C."/>
            <person name="Wang W."/>
            <person name="Liu Z."/>
        </authorList>
    </citation>
    <scope>NUCLEOTIDE SEQUENCE</scope>
    <source>
        <strain evidence="2">BNCC115425</strain>
    </source>
</reference>
<dbReference type="Proteomes" id="UP001199106">
    <property type="component" value="Unassembled WGS sequence"/>
</dbReference>
<keyword evidence="3" id="KW-1185">Reference proteome</keyword>
<feature type="compositionally biased region" description="Polar residues" evidence="1">
    <location>
        <begin position="163"/>
        <end position="176"/>
    </location>
</feature>
<gene>
    <name evidence="2" type="ORF">G6011_04783</name>
</gene>
<proteinExistence type="predicted"/>
<evidence type="ECO:0000256" key="1">
    <source>
        <dbReference type="SAM" id="MobiDB-lite"/>
    </source>
</evidence>
<feature type="region of interest" description="Disordered" evidence="1">
    <location>
        <begin position="204"/>
        <end position="224"/>
    </location>
</feature>
<feature type="region of interest" description="Disordered" evidence="1">
    <location>
        <begin position="1"/>
        <end position="55"/>
    </location>
</feature>
<organism evidence="2 3">
    <name type="scientific">Alternaria panax</name>
    <dbReference type="NCBI Taxonomy" id="48097"/>
    <lineage>
        <taxon>Eukaryota</taxon>
        <taxon>Fungi</taxon>
        <taxon>Dikarya</taxon>
        <taxon>Ascomycota</taxon>
        <taxon>Pezizomycotina</taxon>
        <taxon>Dothideomycetes</taxon>
        <taxon>Pleosporomycetidae</taxon>
        <taxon>Pleosporales</taxon>
        <taxon>Pleosporineae</taxon>
        <taxon>Pleosporaceae</taxon>
        <taxon>Alternaria</taxon>
        <taxon>Alternaria sect. Panax</taxon>
    </lineage>
</organism>
<sequence length="589" mass="66853">MDPSQHGVPAGSPRSMSLDDVHGTASTRKNPIGAAFGAPSQHKTFAGGYVPRLPSPDPEILHRPQHRYNVPVSHWADGERPPTPPLHHQDDDLQYQRRWDASLLVRGPSGHTLLPATQADYTSPCGIFIPARDDHLSGRQDFQSAPSRQCIIHPPRLHPPENLLQSSPEQQTTYSKPTPLAPSIQQWPTHNMRAHDLKVDGATKKKQEAYMRKGEAVRRRTISSQNSAPQYTPILEPASTPHRKCKARILDDQVMPTPSPPLRPPNPSYGQQQQQQSATSGLVMNYHLTPQQTPSYDMDWIGRGRYHTPIPSSYYQQYWGKSDAGLTLYPPQHLPHTPAPLPPSPPKAIDPETIPQHITSNYHEYKWSVKLYQLQTETGYNFAECFLETYFQRNIYTSNEHKWHTHTSKGFIKDGDRLSILVLHNAANPFEWVVQPVSTTSIGVYGLYAHKHDEIHWTTIAPSIPEWFELCSDHGYLAIKQKWHTNMRASDKRFHRAYWLAANMLPLNRMLNNSLAPEKPHDLLEDDEGERFGVAEEDLQHEWTGETASAEESEKIWQKLVDEVDGLRLESFNPEHLATGGSERAFMVD</sequence>
<feature type="compositionally biased region" description="Pro residues" evidence="1">
    <location>
        <begin position="257"/>
        <end position="267"/>
    </location>
</feature>